<keyword evidence="2" id="KW-1185">Reference proteome</keyword>
<dbReference type="Proteomes" id="UP001163321">
    <property type="component" value="Chromosome 4"/>
</dbReference>
<protein>
    <submittedName>
        <fullName evidence="1">Uncharacterized protein</fullName>
    </submittedName>
</protein>
<evidence type="ECO:0000313" key="2">
    <source>
        <dbReference type="Proteomes" id="UP001163321"/>
    </source>
</evidence>
<reference evidence="1 2" key="1">
    <citation type="journal article" date="2022" name="bioRxiv">
        <title>The genome of the oomycete Peronosclerospora sorghi, a cosmopolitan pathogen of maize and sorghum, is inflated with dispersed pseudogenes.</title>
        <authorList>
            <person name="Fletcher K."/>
            <person name="Martin F."/>
            <person name="Isakeit T."/>
            <person name="Cavanaugh K."/>
            <person name="Magill C."/>
            <person name="Michelmore R."/>
        </authorList>
    </citation>
    <scope>NUCLEOTIDE SEQUENCE [LARGE SCALE GENOMIC DNA]</scope>
    <source>
        <strain evidence="1">P6</strain>
    </source>
</reference>
<sequence length="60" mass="7030">MIRYLDLPVLVLRLSMLRSMVLSHFYSLTLSQFNVIMELTPLMVMVFQTPLHSLRPSPHD</sequence>
<name>A0ACC0W576_9STRA</name>
<proteinExistence type="predicted"/>
<organism evidence="1 2">
    <name type="scientific">Peronosclerospora sorghi</name>
    <dbReference type="NCBI Taxonomy" id="230839"/>
    <lineage>
        <taxon>Eukaryota</taxon>
        <taxon>Sar</taxon>
        <taxon>Stramenopiles</taxon>
        <taxon>Oomycota</taxon>
        <taxon>Peronosporomycetes</taxon>
        <taxon>Peronosporales</taxon>
        <taxon>Peronosporaceae</taxon>
        <taxon>Peronosclerospora</taxon>
    </lineage>
</organism>
<gene>
    <name evidence="1" type="ORF">PsorP6_006078</name>
</gene>
<comment type="caution">
    <text evidence="1">The sequence shown here is derived from an EMBL/GenBank/DDBJ whole genome shotgun (WGS) entry which is preliminary data.</text>
</comment>
<accession>A0ACC0W576</accession>
<dbReference type="EMBL" id="CM047583">
    <property type="protein sequence ID" value="KAI9913310.1"/>
    <property type="molecule type" value="Genomic_DNA"/>
</dbReference>
<evidence type="ECO:0000313" key="1">
    <source>
        <dbReference type="EMBL" id="KAI9913310.1"/>
    </source>
</evidence>